<comment type="function">
    <text evidence="1">Mitochondrial transporter that mediates uptake of thiamine pyrophosphate (ThPP) into mitochondria.</text>
</comment>
<reference evidence="14 15" key="1">
    <citation type="submission" date="2024-01" db="EMBL/GenBank/DDBJ databases">
        <authorList>
            <consortium name="Genoscope - CEA"/>
            <person name="William W."/>
        </authorList>
    </citation>
    <scope>NUCLEOTIDE SEQUENCE [LARGE SCALE GENOMIC DNA]</scope>
    <source>
        <strain evidence="14 15">29B2s-10</strain>
    </source>
</reference>
<gene>
    <name evidence="14" type="primary">AGC1</name>
    <name evidence="14" type="ORF">CAAN4_A04346</name>
</gene>
<evidence type="ECO:0000256" key="8">
    <source>
        <dbReference type="ARBA" id="ARBA00022792"/>
    </source>
</evidence>
<evidence type="ECO:0000256" key="12">
    <source>
        <dbReference type="ARBA" id="ARBA00023136"/>
    </source>
</evidence>
<comment type="similarity">
    <text evidence="3">Belongs to the mitochondrial carrier (TC 2.A.29) family.</text>
</comment>
<evidence type="ECO:0000256" key="9">
    <source>
        <dbReference type="ARBA" id="ARBA00022837"/>
    </source>
</evidence>
<evidence type="ECO:0000256" key="5">
    <source>
        <dbReference type="ARBA" id="ARBA00022448"/>
    </source>
</evidence>
<dbReference type="PANTHER" id="PTHR45678:SF9">
    <property type="entry name" value="CALCIUM-BINDING MITOCHONDRIAL CARRIER PROTEIN ARALAR1"/>
    <property type="match status" value="1"/>
</dbReference>
<dbReference type="Pfam" id="PF00153">
    <property type="entry name" value="Mito_carr"/>
    <property type="match status" value="3"/>
</dbReference>
<keyword evidence="6 13" id="KW-0812">Transmembrane</keyword>
<keyword evidence="9" id="KW-0106">Calcium</keyword>
<evidence type="ECO:0000256" key="3">
    <source>
        <dbReference type="ARBA" id="ARBA00006375"/>
    </source>
</evidence>
<evidence type="ECO:0000256" key="4">
    <source>
        <dbReference type="ARBA" id="ARBA00021935"/>
    </source>
</evidence>
<evidence type="ECO:0000256" key="11">
    <source>
        <dbReference type="ARBA" id="ARBA00023128"/>
    </source>
</evidence>
<evidence type="ECO:0000313" key="15">
    <source>
        <dbReference type="Proteomes" id="UP001497600"/>
    </source>
</evidence>
<evidence type="ECO:0000256" key="7">
    <source>
        <dbReference type="ARBA" id="ARBA00022737"/>
    </source>
</evidence>
<dbReference type="SUPFAM" id="SSF47473">
    <property type="entry name" value="EF-hand"/>
    <property type="match status" value="1"/>
</dbReference>
<name>A0ABP0E5N2_9ASCO</name>
<evidence type="ECO:0000256" key="6">
    <source>
        <dbReference type="ARBA" id="ARBA00022692"/>
    </source>
</evidence>
<feature type="repeat" description="Solcar" evidence="13">
    <location>
        <begin position="525"/>
        <end position="613"/>
    </location>
</feature>
<keyword evidence="7" id="KW-0677">Repeat</keyword>
<dbReference type="InterPro" id="IPR002067">
    <property type="entry name" value="MCP"/>
</dbReference>
<protein>
    <recommendedName>
        <fullName evidence="4">Mitochondrial thiamine pyrophosphate carrier 1</fullName>
    </recommendedName>
</protein>
<proteinExistence type="inferred from homology"/>
<evidence type="ECO:0000256" key="10">
    <source>
        <dbReference type="ARBA" id="ARBA00022989"/>
    </source>
</evidence>
<accession>A0ABP0E5N2</accession>
<feature type="repeat" description="Solcar" evidence="13">
    <location>
        <begin position="414"/>
        <end position="510"/>
    </location>
</feature>
<dbReference type="InterPro" id="IPR023395">
    <property type="entry name" value="MCP_dom_sf"/>
</dbReference>
<keyword evidence="8" id="KW-0999">Mitochondrion inner membrane</keyword>
<dbReference type="InterPro" id="IPR011992">
    <property type="entry name" value="EF-hand-dom_pair"/>
</dbReference>
<evidence type="ECO:0000256" key="13">
    <source>
        <dbReference type="PROSITE-ProRule" id="PRU00282"/>
    </source>
</evidence>
<keyword evidence="12 13" id="KW-0472">Membrane</keyword>
<keyword evidence="11" id="KW-0496">Mitochondrion</keyword>
<dbReference type="Gene3D" id="1.50.40.10">
    <property type="entry name" value="Mitochondrial carrier domain"/>
    <property type="match status" value="1"/>
</dbReference>
<dbReference type="PROSITE" id="PS50920">
    <property type="entry name" value="SOLCAR"/>
    <property type="match status" value="3"/>
</dbReference>
<feature type="repeat" description="Solcar" evidence="13">
    <location>
        <begin position="320"/>
        <end position="406"/>
    </location>
</feature>
<dbReference type="PANTHER" id="PTHR45678">
    <property type="entry name" value="MITOCHONDRIAL 2-OXODICARBOXYLATE CARRIER 1-RELATED"/>
    <property type="match status" value="1"/>
</dbReference>
<dbReference type="PRINTS" id="PR00926">
    <property type="entry name" value="MITOCARRIER"/>
</dbReference>
<keyword evidence="5" id="KW-0813">Transport</keyword>
<keyword evidence="15" id="KW-1185">Reference proteome</keyword>
<dbReference type="InterPro" id="IPR051028">
    <property type="entry name" value="Mito_Solute_Carrier"/>
</dbReference>
<dbReference type="Proteomes" id="UP001497600">
    <property type="component" value="Chromosome A"/>
</dbReference>
<dbReference type="SUPFAM" id="SSF103506">
    <property type="entry name" value="Mitochondrial carrier"/>
    <property type="match status" value="1"/>
</dbReference>
<dbReference type="EMBL" id="OZ004253">
    <property type="protein sequence ID" value="CAK7892760.1"/>
    <property type="molecule type" value="Genomic_DNA"/>
</dbReference>
<comment type="subcellular location">
    <subcellularLocation>
        <location evidence="2">Mitochondrion inner membrane</location>
        <topology evidence="2">Multi-pass membrane protein</topology>
    </subcellularLocation>
</comment>
<keyword evidence="10" id="KW-1133">Transmembrane helix</keyword>
<evidence type="ECO:0000313" key="14">
    <source>
        <dbReference type="EMBL" id="CAK7892760.1"/>
    </source>
</evidence>
<evidence type="ECO:0000256" key="1">
    <source>
        <dbReference type="ARBA" id="ARBA00002238"/>
    </source>
</evidence>
<organism evidence="14 15">
    <name type="scientific">[Candida] anglica</name>
    <dbReference type="NCBI Taxonomy" id="148631"/>
    <lineage>
        <taxon>Eukaryota</taxon>
        <taxon>Fungi</taxon>
        <taxon>Dikarya</taxon>
        <taxon>Ascomycota</taxon>
        <taxon>Saccharomycotina</taxon>
        <taxon>Pichiomycetes</taxon>
        <taxon>Debaryomycetaceae</taxon>
        <taxon>Kurtzmaniella</taxon>
    </lineage>
</organism>
<dbReference type="InterPro" id="IPR018108">
    <property type="entry name" value="MCP_transmembrane"/>
</dbReference>
<sequence length="718" mass="80640">MSNETKAREIFAQFASEDRLLLPQFTAILSPFKSDVSKESYALLYLAADSDQKGYVTESDWVQFIRTLTSPDGEFKLLFRLLGHGKSSVSYDECLSQLNALNKAIDPSYQQKKAKLNWTYFNMFFEPMGSLQYSDFITLINYLPISKLIGNFEIVANKSGLISKQELYELITRNLNHKLSSKLKHNLETLPGFFQKDQFTLANVLFIYNALNKIDLINEVIANAPPTSKDKQDILINKSDLYDHLNDHLLKSSNFRPVSMLELDLLFYLINKDEETIPRRDLIGVFNPNYENNSVQLYSMFDHPAAQPIQDDNFSLWPIFDSLYSFFLGSIAGCIGATVVYPIDLVKTRMQAQRHKAVYKNSFDCFKKIIANEGLKGLYSGLGAQLVGVAPEKAIKLTVNDLVRKIGTDENGHISMNWEILAGMCAGACQVIFTNPLEIVKIRLQMQGNNTKVVNAGGPSNEIPLKRLTAGKIVKQLGIKGLYKGASACLLRDVPFSAIYFPTYANLKKYLFNFDPQSPTAKHKLDSWQLLVAGALAGAPSAFFTTPADVIKTRLQIESKSTETKYHGIRHAASTILKEEGFGAFFKGSIARVFRSSPQFGFTLASYELLQNLFPLHPPMTKESSFKTISGYPGVYNLTNDQVYSSNERLMYLNPSDFGITPNPTPSSSANSAKLNDALVKLPAEYVYKSQDAIKLLLDIDYKFGNFNYDSYLSYIKK</sequence>
<evidence type="ECO:0000256" key="2">
    <source>
        <dbReference type="ARBA" id="ARBA00004448"/>
    </source>
</evidence>